<reference evidence="3" key="1">
    <citation type="journal article" date="2014" name="Front. Microbiol.">
        <title>High frequency of phylogenetically diverse reductive dehalogenase-homologous genes in deep subseafloor sedimentary metagenomes.</title>
        <authorList>
            <person name="Kawai M."/>
            <person name="Futagami T."/>
            <person name="Toyoda A."/>
            <person name="Takaki Y."/>
            <person name="Nishi S."/>
            <person name="Hori S."/>
            <person name="Arai W."/>
            <person name="Tsubouchi T."/>
            <person name="Morono Y."/>
            <person name="Uchiyama I."/>
            <person name="Ito T."/>
            <person name="Fujiyama A."/>
            <person name="Inagaki F."/>
            <person name="Takami H."/>
        </authorList>
    </citation>
    <scope>NUCLEOTIDE SEQUENCE</scope>
    <source>
        <strain evidence="3">Expedition CK06-06</strain>
    </source>
</reference>
<dbReference type="GO" id="GO:0005829">
    <property type="term" value="C:cytosol"/>
    <property type="evidence" value="ECO:0007669"/>
    <property type="project" value="TreeGrafter"/>
</dbReference>
<dbReference type="InterPro" id="IPR011051">
    <property type="entry name" value="RmlC_Cupin_sf"/>
</dbReference>
<dbReference type="Pfam" id="PF01381">
    <property type="entry name" value="HTH_3"/>
    <property type="match status" value="1"/>
</dbReference>
<evidence type="ECO:0000259" key="2">
    <source>
        <dbReference type="PROSITE" id="PS50943"/>
    </source>
</evidence>
<dbReference type="Gene3D" id="1.10.260.40">
    <property type="entry name" value="lambda repressor-like DNA-binding domains"/>
    <property type="match status" value="1"/>
</dbReference>
<dbReference type="CDD" id="cd02209">
    <property type="entry name" value="cupin_XRE_C"/>
    <property type="match status" value="1"/>
</dbReference>
<dbReference type="InterPro" id="IPR001387">
    <property type="entry name" value="Cro/C1-type_HTH"/>
</dbReference>
<dbReference type="SMART" id="SM00530">
    <property type="entry name" value="HTH_XRE"/>
    <property type="match status" value="1"/>
</dbReference>
<dbReference type="Pfam" id="PF07883">
    <property type="entry name" value="Cupin_2"/>
    <property type="match status" value="1"/>
</dbReference>
<dbReference type="InterPro" id="IPR010982">
    <property type="entry name" value="Lambda_DNA-bd_dom_sf"/>
</dbReference>
<dbReference type="GO" id="GO:0003700">
    <property type="term" value="F:DNA-binding transcription factor activity"/>
    <property type="evidence" value="ECO:0007669"/>
    <property type="project" value="TreeGrafter"/>
</dbReference>
<dbReference type="GO" id="GO:0003677">
    <property type="term" value="F:DNA binding"/>
    <property type="evidence" value="ECO:0007669"/>
    <property type="project" value="UniProtKB-KW"/>
</dbReference>
<accession>X1J4C0</accession>
<dbReference type="AlphaFoldDB" id="X1J4C0"/>
<organism evidence="3">
    <name type="scientific">marine sediment metagenome</name>
    <dbReference type="NCBI Taxonomy" id="412755"/>
    <lineage>
        <taxon>unclassified sequences</taxon>
        <taxon>metagenomes</taxon>
        <taxon>ecological metagenomes</taxon>
    </lineage>
</organism>
<gene>
    <name evidence="3" type="ORF">S03H2_58724</name>
</gene>
<dbReference type="InterPro" id="IPR050807">
    <property type="entry name" value="TransReg_Diox_bact_type"/>
</dbReference>
<dbReference type="InterPro" id="IPR013096">
    <property type="entry name" value="Cupin_2"/>
</dbReference>
<feature type="domain" description="HTH cro/C1-type" evidence="2">
    <location>
        <begin position="7"/>
        <end position="61"/>
    </location>
</feature>
<name>X1J4C0_9ZZZZ</name>
<dbReference type="CDD" id="cd00093">
    <property type="entry name" value="HTH_XRE"/>
    <property type="match status" value="1"/>
</dbReference>
<proteinExistence type="predicted"/>
<dbReference type="SUPFAM" id="SSF51182">
    <property type="entry name" value="RmlC-like cupins"/>
    <property type="match status" value="1"/>
</dbReference>
<evidence type="ECO:0000256" key="1">
    <source>
        <dbReference type="ARBA" id="ARBA00023125"/>
    </source>
</evidence>
<dbReference type="Gene3D" id="2.60.120.10">
    <property type="entry name" value="Jelly Rolls"/>
    <property type="match status" value="1"/>
</dbReference>
<dbReference type="EMBL" id="BARU01037725">
    <property type="protein sequence ID" value="GAH89556.1"/>
    <property type="molecule type" value="Genomic_DNA"/>
</dbReference>
<dbReference type="PANTHER" id="PTHR46797">
    <property type="entry name" value="HTH-TYPE TRANSCRIPTIONAL REGULATOR"/>
    <property type="match status" value="1"/>
</dbReference>
<evidence type="ECO:0000313" key="3">
    <source>
        <dbReference type="EMBL" id="GAH89556.1"/>
    </source>
</evidence>
<comment type="caution">
    <text evidence="3">The sequence shown here is derived from an EMBL/GenBank/DDBJ whole genome shotgun (WGS) entry which is preliminary data.</text>
</comment>
<dbReference type="PANTHER" id="PTHR46797:SF2">
    <property type="entry name" value="TRANSCRIPTIONAL REGULATOR"/>
    <property type="match status" value="1"/>
</dbReference>
<dbReference type="PROSITE" id="PS50943">
    <property type="entry name" value="HTH_CROC1"/>
    <property type="match status" value="1"/>
</dbReference>
<dbReference type="InterPro" id="IPR014710">
    <property type="entry name" value="RmlC-like_jellyroll"/>
</dbReference>
<dbReference type="SUPFAM" id="SSF47413">
    <property type="entry name" value="lambda repressor-like DNA-binding domains"/>
    <property type="match status" value="1"/>
</dbReference>
<protein>
    <recommendedName>
        <fullName evidence="2">HTH cro/C1-type domain-containing protein</fullName>
    </recommendedName>
</protein>
<sequence length="179" mass="20280">MDIGKKIRDLRHKKKMTLKGLAQKTNLTISYLSQIERSLLTPSLKSLINISIALKVPVIWLFLEKPVPANPVTKKGQRKKIILPNSHVVYELLSPPDGTIEVLSAEMKPKQGEKDELVTHEGEECVYVTKGKLEIRLGEKTYFVEEGDSIYFQSNILHRFSNPTKKPLKLLVAAYPPSF</sequence>
<keyword evidence="1" id="KW-0238">DNA-binding</keyword>